<evidence type="ECO:0000256" key="1">
    <source>
        <dbReference type="SAM" id="MobiDB-lite"/>
    </source>
</evidence>
<feature type="transmembrane region" description="Helical" evidence="2">
    <location>
        <begin position="146"/>
        <end position="164"/>
    </location>
</feature>
<dbReference type="Proteomes" id="UP000321353">
    <property type="component" value="Chromosome"/>
</dbReference>
<dbReference type="Pfam" id="PF00487">
    <property type="entry name" value="FA_desaturase"/>
    <property type="match status" value="1"/>
</dbReference>
<dbReference type="KEGG" id="smam:Mal15_14590"/>
<evidence type="ECO:0000256" key="2">
    <source>
        <dbReference type="SAM" id="Phobius"/>
    </source>
</evidence>
<dbReference type="InterPro" id="IPR005804">
    <property type="entry name" value="FA_desaturase_dom"/>
</dbReference>
<feature type="transmembrane region" description="Helical" evidence="2">
    <location>
        <begin position="254"/>
        <end position="271"/>
    </location>
</feature>
<feature type="transmembrane region" description="Helical" evidence="2">
    <location>
        <begin position="76"/>
        <end position="95"/>
    </location>
</feature>
<feature type="transmembrane region" description="Helical" evidence="2">
    <location>
        <begin position="107"/>
        <end position="125"/>
    </location>
</feature>
<reference evidence="4 5" key="1">
    <citation type="submission" date="2019-02" db="EMBL/GenBank/DDBJ databases">
        <title>Planctomycetal bacteria perform biofilm scaping via a novel small molecule.</title>
        <authorList>
            <person name="Jeske O."/>
            <person name="Boedeker C."/>
            <person name="Wiegand S."/>
            <person name="Breitling P."/>
            <person name="Kallscheuer N."/>
            <person name="Jogler M."/>
            <person name="Rohde M."/>
            <person name="Petersen J."/>
            <person name="Medema M.H."/>
            <person name="Surup F."/>
            <person name="Jogler C."/>
        </authorList>
    </citation>
    <scope>NUCLEOTIDE SEQUENCE [LARGE SCALE GENOMIC DNA]</scope>
    <source>
        <strain evidence="4 5">Mal15</strain>
    </source>
</reference>
<gene>
    <name evidence="4" type="ORF">Mal15_14590</name>
</gene>
<feature type="domain" description="Fatty acid desaturase" evidence="3">
    <location>
        <begin position="111"/>
        <end position="378"/>
    </location>
</feature>
<keyword evidence="2" id="KW-0472">Membrane</keyword>
<organism evidence="4 5">
    <name type="scientific">Stieleria maiorica</name>
    <dbReference type="NCBI Taxonomy" id="2795974"/>
    <lineage>
        <taxon>Bacteria</taxon>
        <taxon>Pseudomonadati</taxon>
        <taxon>Planctomycetota</taxon>
        <taxon>Planctomycetia</taxon>
        <taxon>Pirellulales</taxon>
        <taxon>Pirellulaceae</taxon>
        <taxon>Stieleria</taxon>
    </lineage>
</organism>
<sequence>MCPISCPSTCRTTTATHFTITAAMSVDSPAKLARDTQPDPKRGAQTGPRKPGGQGQFSFAEARSLIGDLTKPNPRIYWTDFLLSIIGGFIALHATLHVPRLFWPEPWVIPAVIVSYLATVLLFMRSVMFIHELVHLPKEGFNGFRFVWNLLCGIPLFVPSFLYYPHMDHHRRKHYGTEHDGEYLSLSHHSPWMIVGFIGQALIIPFLGLFRFVVLSPVCWLIPGARKLVHRHASTMVVDPFYEREDASKSETRVVVVQEFFCFLVGAGLIFRHKIVTGEWFDPLWIVAYSVAIGLLTLNEIRTLGAHRWTGDGAEMTFEEQLLDSVNYPHAPWISELWGPIGTRYHALHHLFPRLPYHNLGKAHRRLIEGLPADSPYHKTVANSLTAEIKALWRRSRDRGKTAESQPAKIAA</sequence>
<evidence type="ECO:0000313" key="4">
    <source>
        <dbReference type="EMBL" id="QEF97419.1"/>
    </source>
</evidence>
<feature type="compositionally biased region" description="Basic and acidic residues" evidence="1">
    <location>
        <begin position="32"/>
        <end position="42"/>
    </location>
</feature>
<accession>A0A5B9MA59</accession>
<protein>
    <submittedName>
        <fullName evidence="4">Fatty acid desaturase</fullName>
    </submittedName>
</protein>
<dbReference type="EMBL" id="CP036264">
    <property type="protein sequence ID" value="QEF97419.1"/>
    <property type="molecule type" value="Genomic_DNA"/>
</dbReference>
<evidence type="ECO:0000313" key="5">
    <source>
        <dbReference type="Proteomes" id="UP000321353"/>
    </source>
</evidence>
<name>A0A5B9MA59_9BACT</name>
<keyword evidence="5" id="KW-1185">Reference proteome</keyword>
<keyword evidence="2" id="KW-0812">Transmembrane</keyword>
<dbReference type="GO" id="GO:0006629">
    <property type="term" value="P:lipid metabolic process"/>
    <property type="evidence" value="ECO:0007669"/>
    <property type="project" value="InterPro"/>
</dbReference>
<feature type="region of interest" description="Disordered" evidence="1">
    <location>
        <begin position="30"/>
        <end position="56"/>
    </location>
</feature>
<feature type="transmembrane region" description="Helical" evidence="2">
    <location>
        <begin position="283"/>
        <end position="301"/>
    </location>
</feature>
<proteinExistence type="predicted"/>
<dbReference type="AlphaFoldDB" id="A0A5B9MA59"/>
<evidence type="ECO:0000259" key="3">
    <source>
        <dbReference type="Pfam" id="PF00487"/>
    </source>
</evidence>
<keyword evidence="2" id="KW-1133">Transmembrane helix</keyword>
<feature type="transmembrane region" description="Helical" evidence="2">
    <location>
        <begin position="192"/>
        <end position="222"/>
    </location>
</feature>